<dbReference type="GO" id="GO:0010150">
    <property type="term" value="P:leaf senescence"/>
    <property type="evidence" value="ECO:0007669"/>
    <property type="project" value="UniProtKB-ARBA"/>
</dbReference>
<organism evidence="2 3">
    <name type="scientific">Zingiber officinale</name>
    <name type="common">Ginger</name>
    <name type="synonym">Amomum zingiber</name>
    <dbReference type="NCBI Taxonomy" id="94328"/>
    <lineage>
        <taxon>Eukaryota</taxon>
        <taxon>Viridiplantae</taxon>
        <taxon>Streptophyta</taxon>
        <taxon>Embryophyta</taxon>
        <taxon>Tracheophyta</taxon>
        <taxon>Spermatophyta</taxon>
        <taxon>Magnoliopsida</taxon>
        <taxon>Liliopsida</taxon>
        <taxon>Zingiberales</taxon>
        <taxon>Zingiberaceae</taxon>
        <taxon>Zingiber</taxon>
    </lineage>
</organism>
<dbReference type="PANTHER" id="PTHR28141">
    <property type="entry name" value="2',3'-CYCLIC-NUCLEOTIDE 3'-PHOSPHODIESTERASE"/>
    <property type="match status" value="1"/>
</dbReference>
<gene>
    <name evidence="2" type="ORF">ZIOFF_061639</name>
</gene>
<comment type="similarity">
    <text evidence="1">Belongs to the senescence regulator S40 family.</text>
</comment>
<dbReference type="InterPro" id="IPR009097">
    <property type="entry name" value="Cyclic_Pdiesterase"/>
</dbReference>
<dbReference type="AlphaFoldDB" id="A0A8J5EZF5"/>
<name>A0A8J5EZF5_ZINOF</name>
<dbReference type="GO" id="GO:0009187">
    <property type="term" value="P:cyclic nucleotide metabolic process"/>
    <property type="evidence" value="ECO:0007669"/>
    <property type="project" value="TreeGrafter"/>
</dbReference>
<protein>
    <recommendedName>
        <fullName evidence="4">Cyclic phosphodiesterase</fullName>
    </recommendedName>
</protein>
<dbReference type="Pfam" id="PF04520">
    <property type="entry name" value="Senescence_reg"/>
    <property type="match status" value="1"/>
</dbReference>
<dbReference type="Gene3D" id="3.90.1140.10">
    <property type="entry name" value="Cyclic phosphodiesterase"/>
    <property type="match status" value="1"/>
</dbReference>
<comment type="caution">
    <text evidence="2">The sequence shown here is derived from an EMBL/GenBank/DDBJ whole genome shotgun (WGS) entry which is preliminary data.</text>
</comment>
<proteinExistence type="inferred from homology"/>
<sequence>MAEDPAKAAKEVYSVWALPPDDVRDRIKRIMAALRSEFGGPAFEPHITVVGAISLAPDDALCRFRSACAALSRYPARVSAAARGTFFYQCVFLLVVATKSHSCIHFGYENSTPYMPHLSLLYADLPDEVKEKARLRVEELDKEITGINFEVAALALYRTDTEDKSLESWEPVEVYQLPPNPKSNLDMEELNESEVMWPDDDRRTNVVVADWFLSSFPAAPKDITNTSSEEEKEKGWVPPHVEEACRRRGMEGRAAMSVCSGRGRTLKGRDLCDVRDYVLWLTGFLEG</sequence>
<dbReference type="InterPro" id="IPR012386">
    <property type="entry name" value="Cyclic-nucl_3Pdiesterase"/>
</dbReference>
<dbReference type="SUPFAM" id="SSF55144">
    <property type="entry name" value="LigT-like"/>
    <property type="match status" value="1"/>
</dbReference>
<evidence type="ECO:0000313" key="3">
    <source>
        <dbReference type="Proteomes" id="UP000734854"/>
    </source>
</evidence>
<reference evidence="2 3" key="1">
    <citation type="submission" date="2020-08" db="EMBL/GenBank/DDBJ databases">
        <title>Plant Genome Project.</title>
        <authorList>
            <person name="Zhang R.-G."/>
        </authorList>
    </citation>
    <scope>NUCLEOTIDE SEQUENCE [LARGE SCALE GENOMIC DNA]</scope>
    <source>
        <tissue evidence="2">Rhizome</tissue>
    </source>
</reference>
<dbReference type="FunFam" id="3.90.1140.10:FF:000007">
    <property type="entry name" value="Cyclic phosphodiesterase"/>
    <property type="match status" value="1"/>
</dbReference>
<dbReference type="Proteomes" id="UP000734854">
    <property type="component" value="Unassembled WGS sequence"/>
</dbReference>
<dbReference type="InterPro" id="IPR007608">
    <property type="entry name" value="Senescence_reg_S40"/>
</dbReference>
<accession>A0A8J5EZF5</accession>
<evidence type="ECO:0000313" key="2">
    <source>
        <dbReference type="EMBL" id="KAG6478205.1"/>
    </source>
</evidence>
<dbReference type="GO" id="GO:0004113">
    <property type="term" value="F:2',3'-cyclic-nucleotide 3'-phosphodiesterase activity"/>
    <property type="evidence" value="ECO:0007669"/>
    <property type="project" value="TreeGrafter"/>
</dbReference>
<dbReference type="PANTHER" id="PTHR28141:SF1">
    <property type="entry name" value="2',3'-CYCLIC-NUCLEOTIDE 3'-PHOSPHODIESTERASE"/>
    <property type="match status" value="1"/>
</dbReference>
<evidence type="ECO:0008006" key="4">
    <source>
        <dbReference type="Google" id="ProtNLM"/>
    </source>
</evidence>
<keyword evidence="3" id="KW-1185">Reference proteome</keyword>
<dbReference type="EMBL" id="JACMSC010000017">
    <property type="protein sequence ID" value="KAG6478205.1"/>
    <property type="molecule type" value="Genomic_DNA"/>
</dbReference>
<evidence type="ECO:0000256" key="1">
    <source>
        <dbReference type="ARBA" id="ARBA00034773"/>
    </source>
</evidence>